<keyword evidence="2" id="KW-1185">Reference proteome</keyword>
<dbReference type="EMBL" id="KL142374">
    <property type="protein sequence ID" value="KDR78977.1"/>
    <property type="molecule type" value="Genomic_DNA"/>
</dbReference>
<dbReference type="HOGENOM" id="CLU_1165900_0_0_1"/>
<accession>A0A067T9G9</accession>
<reference evidence="2" key="1">
    <citation type="journal article" date="2014" name="Proc. Natl. Acad. Sci. U.S.A.">
        <title>Extensive sampling of basidiomycete genomes demonstrates inadequacy of the white-rot/brown-rot paradigm for wood decay fungi.</title>
        <authorList>
            <person name="Riley R."/>
            <person name="Salamov A.A."/>
            <person name="Brown D.W."/>
            <person name="Nagy L.G."/>
            <person name="Floudas D."/>
            <person name="Held B.W."/>
            <person name="Levasseur A."/>
            <person name="Lombard V."/>
            <person name="Morin E."/>
            <person name="Otillar R."/>
            <person name="Lindquist E.A."/>
            <person name="Sun H."/>
            <person name="LaButti K.M."/>
            <person name="Schmutz J."/>
            <person name="Jabbour D."/>
            <person name="Luo H."/>
            <person name="Baker S.E."/>
            <person name="Pisabarro A.G."/>
            <person name="Walton J.D."/>
            <person name="Blanchette R.A."/>
            <person name="Henrissat B."/>
            <person name="Martin F."/>
            <person name="Cullen D."/>
            <person name="Hibbett D.S."/>
            <person name="Grigoriev I.V."/>
        </authorList>
    </citation>
    <scope>NUCLEOTIDE SEQUENCE [LARGE SCALE GENOMIC DNA]</scope>
    <source>
        <strain evidence="2">CBS 339.88</strain>
    </source>
</reference>
<name>A0A067T9G9_GALM3</name>
<dbReference type="AlphaFoldDB" id="A0A067T9G9"/>
<proteinExistence type="predicted"/>
<evidence type="ECO:0000313" key="2">
    <source>
        <dbReference type="Proteomes" id="UP000027222"/>
    </source>
</evidence>
<dbReference type="STRING" id="685588.A0A067T9G9"/>
<protein>
    <submittedName>
        <fullName evidence="1">Uncharacterized protein</fullName>
    </submittedName>
</protein>
<gene>
    <name evidence="1" type="ORF">GALMADRAFT_209311</name>
</gene>
<evidence type="ECO:0000313" key="1">
    <source>
        <dbReference type="EMBL" id="KDR78977.1"/>
    </source>
</evidence>
<dbReference type="OrthoDB" id="3011459at2759"/>
<sequence length="238" mass="26620">MPESVGSRELSSSESLKALLLALGLTDSESITEQFKPIERTIVATPNFIQKEFLVPQRPLTPFSKLDISIADENQILAQDFCSDFGNYTDLEEECDADSEPLSPGPIESFSPSGIHQDITQKTKLRISSFGSTPTADHIYIKAAHNASIIMLRTSRDIKFADLKRRLYDKFVNQENILLSHTFSVVLALPPSTNPGCRRMSLASCTEMRFIDRESDWRKIITANDGNKITLRILDTPP</sequence>
<dbReference type="Proteomes" id="UP000027222">
    <property type="component" value="Unassembled WGS sequence"/>
</dbReference>
<organism evidence="1 2">
    <name type="scientific">Galerina marginata (strain CBS 339.88)</name>
    <dbReference type="NCBI Taxonomy" id="685588"/>
    <lineage>
        <taxon>Eukaryota</taxon>
        <taxon>Fungi</taxon>
        <taxon>Dikarya</taxon>
        <taxon>Basidiomycota</taxon>
        <taxon>Agaricomycotina</taxon>
        <taxon>Agaricomycetes</taxon>
        <taxon>Agaricomycetidae</taxon>
        <taxon>Agaricales</taxon>
        <taxon>Agaricineae</taxon>
        <taxon>Strophariaceae</taxon>
        <taxon>Galerina</taxon>
    </lineage>
</organism>